<dbReference type="Proteomes" id="UP000307244">
    <property type="component" value="Unassembled WGS sequence"/>
</dbReference>
<organism evidence="1 2">
    <name type="scientific">Pedobacter frigoris</name>
    <dbReference type="NCBI Taxonomy" id="2571272"/>
    <lineage>
        <taxon>Bacteria</taxon>
        <taxon>Pseudomonadati</taxon>
        <taxon>Bacteroidota</taxon>
        <taxon>Sphingobacteriia</taxon>
        <taxon>Sphingobacteriales</taxon>
        <taxon>Sphingobacteriaceae</taxon>
        <taxon>Pedobacter</taxon>
    </lineage>
</organism>
<gene>
    <name evidence="1" type="ORF">FA047_05450</name>
</gene>
<keyword evidence="2" id="KW-1185">Reference proteome</keyword>
<name>A0A4U1CNL4_9SPHI</name>
<dbReference type="OrthoDB" id="665435at2"/>
<accession>A0A4U1CNL4</accession>
<dbReference type="Pfam" id="PF19781">
    <property type="entry name" value="DUF6266"/>
    <property type="match status" value="1"/>
</dbReference>
<evidence type="ECO:0000313" key="1">
    <source>
        <dbReference type="EMBL" id="TKC09537.1"/>
    </source>
</evidence>
<dbReference type="AlphaFoldDB" id="A0A4U1CNL4"/>
<evidence type="ECO:0000313" key="2">
    <source>
        <dbReference type="Proteomes" id="UP000307244"/>
    </source>
</evidence>
<proteinExistence type="predicted"/>
<dbReference type="EMBL" id="SWBQ01000001">
    <property type="protein sequence ID" value="TKC09537.1"/>
    <property type="molecule type" value="Genomic_DNA"/>
</dbReference>
<comment type="caution">
    <text evidence="1">The sequence shown here is derived from an EMBL/GenBank/DDBJ whole genome shotgun (WGS) entry which is preliminary data.</text>
</comment>
<reference evidence="1 2" key="1">
    <citation type="submission" date="2019-04" db="EMBL/GenBank/DDBJ databases">
        <title>Pedobacter sp. RP-3-15 sp. nov., isolated from Arctic soil.</title>
        <authorList>
            <person name="Dahal R.H."/>
            <person name="Kim D.-U."/>
        </authorList>
    </citation>
    <scope>NUCLEOTIDE SEQUENCE [LARGE SCALE GENOMIC DNA]</scope>
    <source>
        <strain evidence="1 2">RP-3-15</strain>
    </source>
</reference>
<dbReference type="InterPro" id="IPR046233">
    <property type="entry name" value="DUF6266"/>
</dbReference>
<dbReference type="RefSeq" id="WP_136834947.1">
    <property type="nucleotide sequence ID" value="NZ_SWBQ01000001.1"/>
</dbReference>
<sequence>MGILTKGIFGGFVNKTGPLVGRNVKGQNLITGLHHKSNKKISIAQHNQNLKFTLVIEFLKPIKGLIASGFKYVAKEGIAFNEVVSYNFKWAVTGSDGTYLIDYSAMLYSKGGLEGSLNPNVTLTDIDKLLFTWQLTNHCDYNDEATFLVYSEDNKLFSSAVNAVKRSKCEFLMELPRGFYPVNCIVI</sequence>
<protein>
    <submittedName>
        <fullName evidence="1">Uncharacterized protein</fullName>
    </submittedName>
</protein>